<feature type="compositionally biased region" description="Polar residues" evidence="1">
    <location>
        <begin position="501"/>
        <end position="510"/>
    </location>
</feature>
<evidence type="ECO:0000313" key="3">
    <source>
        <dbReference type="EMBL" id="EFP88918.2"/>
    </source>
</evidence>
<dbReference type="Pfam" id="PF00226">
    <property type="entry name" value="DnaJ"/>
    <property type="match status" value="1"/>
</dbReference>
<dbReference type="PROSITE" id="PS50076">
    <property type="entry name" value="DNAJ_2"/>
    <property type="match status" value="1"/>
</dbReference>
<reference evidence="4" key="2">
    <citation type="journal article" date="2011" name="Proc. Natl. Acad. Sci. U.S.A.">
        <title>Obligate biotrophy features unraveled by the genomic analysis of rust fungi.</title>
        <authorList>
            <person name="Duplessis S."/>
            <person name="Cuomo C.A."/>
            <person name="Lin Y.-C."/>
            <person name="Aerts A."/>
            <person name="Tisserant E."/>
            <person name="Veneault-Fourrey C."/>
            <person name="Joly D.L."/>
            <person name="Hacquard S."/>
            <person name="Amselem J."/>
            <person name="Cantarel B.L."/>
            <person name="Chiu R."/>
            <person name="Coutinho P.M."/>
            <person name="Feau N."/>
            <person name="Field M."/>
            <person name="Frey P."/>
            <person name="Gelhaye E."/>
            <person name="Goldberg J."/>
            <person name="Grabherr M.G."/>
            <person name="Kodira C.D."/>
            <person name="Kohler A."/>
            <person name="Kuees U."/>
            <person name="Lindquist E.A."/>
            <person name="Lucas S.M."/>
            <person name="Mago R."/>
            <person name="Mauceli E."/>
            <person name="Morin E."/>
            <person name="Murat C."/>
            <person name="Pangilinan J.L."/>
            <person name="Park R."/>
            <person name="Pearson M."/>
            <person name="Quesneville H."/>
            <person name="Rouhier N."/>
            <person name="Sakthikumar S."/>
            <person name="Salamov A.A."/>
            <person name="Schmutz J."/>
            <person name="Selles B."/>
            <person name="Shapiro H."/>
            <person name="Tanguay P."/>
            <person name="Tuskan G.A."/>
            <person name="Henrissat B."/>
            <person name="Van de Peer Y."/>
            <person name="Rouze P."/>
            <person name="Ellis J.G."/>
            <person name="Dodds P.N."/>
            <person name="Schein J.E."/>
            <person name="Zhong S."/>
            <person name="Hamelin R.C."/>
            <person name="Grigoriev I.V."/>
            <person name="Szabo L.J."/>
            <person name="Martin F."/>
        </authorList>
    </citation>
    <scope>NUCLEOTIDE SEQUENCE [LARGE SCALE GENOMIC DNA]</scope>
    <source>
        <strain evidence="4">CRL 75-36-700-3 / race SCCL</strain>
    </source>
</reference>
<dbReference type="RefSeq" id="XP_003333337.2">
    <property type="nucleotide sequence ID" value="XM_003333289.2"/>
</dbReference>
<feature type="compositionally biased region" description="Polar residues" evidence="1">
    <location>
        <begin position="431"/>
        <end position="442"/>
    </location>
</feature>
<dbReference type="EMBL" id="DS178318">
    <property type="protein sequence ID" value="EFP88918.2"/>
    <property type="molecule type" value="Genomic_DNA"/>
</dbReference>
<sequence length="560" mass="62250">MTNSNSSSSTQPRTYYTLLGIDQDANPKEIEKAYKRQALIHHPDRNPNDSQSQSTNMFQKLAEAYEVLRDPIKRRKYDLKVANTIALHSDPATAHSRPSPGNAFPNRPASQQSSRPTNQPKRSSTFDLFAYPGEVPRYVPSPSRRPASTAPAFRPRSGSSAQSAEPMTSASINPNPSQLHRHCSIPAASPAGRHHHHQHHHQSPAQHKPFTQKINLKDLDSLDFLGLHPQSQNSRPSNIPSSALRAQARPTPEAANSSFHPTHSRDISSSAPDPYLTFERAWGQSLDGIVDGIADRQPDHRRYSNRKSNTEPISLNSKPPSVHRSATVRSADSDYRSSSSSFEHSTRRPRSAGGNRHADWLPSPNCTTSPQRLSSRSVQEPRSSLDDDLLYLPSSAYSSQNRRMSTGNNESFYHQPTTHHAHQQPRLYRHASNTGITGSSIRGTHGVGVRGASTHSQTSSPTSSSTDCPASSHPMAPNSRRSRASTLMPDYPPLENKHDPQTQTQTQSHGLSREFREVIIRFERERDGSTRLSKEIKSRTIDLDGTVHDRYRRQRAAAVN</sequence>
<dbReference type="GO" id="GO:0044183">
    <property type="term" value="F:protein folding chaperone"/>
    <property type="evidence" value="ECO:0000318"/>
    <property type="project" value="GO_Central"/>
</dbReference>
<feature type="region of interest" description="Disordered" evidence="1">
    <location>
        <begin position="89"/>
        <end position="208"/>
    </location>
</feature>
<dbReference type="GO" id="GO:0051087">
    <property type="term" value="F:protein-folding chaperone binding"/>
    <property type="evidence" value="ECO:0000318"/>
    <property type="project" value="GO_Central"/>
</dbReference>
<feature type="compositionally biased region" description="Polar residues" evidence="1">
    <location>
        <begin position="400"/>
        <end position="412"/>
    </location>
</feature>
<feature type="compositionally biased region" description="Polar residues" evidence="1">
    <location>
        <begin position="229"/>
        <end position="241"/>
    </location>
</feature>
<feature type="compositionally biased region" description="Low complexity" evidence="1">
    <location>
        <begin position="135"/>
        <end position="157"/>
    </location>
</feature>
<accession>E3KXG0</accession>
<dbReference type="SMART" id="SM00271">
    <property type="entry name" value="DnaJ"/>
    <property type="match status" value="1"/>
</dbReference>
<dbReference type="GeneID" id="10542196"/>
<dbReference type="PROSITE" id="PS00636">
    <property type="entry name" value="DNAJ_1"/>
    <property type="match status" value="1"/>
</dbReference>
<dbReference type="PRINTS" id="PR00625">
    <property type="entry name" value="JDOMAIN"/>
</dbReference>
<feature type="compositionally biased region" description="Low complexity" evidence="1">
    <location>
        <begin position="390"/>
        <end position="399"/>
    </location>
</feature>
<proteinExistence type="predicted"/>
<evidence type="ECO:0000313" key="4">
    <source>
        <dbReference type="Proteomes" id="UP000008783"/>
    </source>
</evidence>
<evidence type="ECO:0000256" key="1">
    <source>
        <dbReference type="SAM" id="MobiDB-lite"/>
    </source>
</evidence>
<feature type="compositionally biased region" description="Low complexity" evidence="1">
    <location>
        <begin position="453"/>
        <end position="474"/>
    </location>
</feature>
<gene>
    <name evidence="3" type="ORF">PGTG_15121</name>
</gene>
<dbReference type="Gene3D" id="1.10.287.110">
    <property type="entry name" value="DnaJ domain"/>
    <property type="match status" value="1"/>
</dbReference>
<feature type="compositionally biased region" description="Polar residues" evidence="1">
    <location>
        <begin position="108"/>
        <end position="126"/>
    </location>
</feature>
<feature type="compositionally biased region" description="Polar residues" evidence="1">
    <location>
        <begin position="158"/>
        <end position="178"/>
    </location>
</feature>
<evidence type="ECO:0000259" key="2">
    <source>
        <dbReference type="PROSITE" id="PS50076"/>
    </source>
</evidence>
<feature type="compositionally biased region" description="Polar residues" evidence="1">
    <location>
        <begin position="254"/>
        <end position="271"/>
    </location>
</feature>
<keyword evidence="4" id="KW-1185">Reference proteome</keyword>
<name>E3KXG0_PUCGT</name>
<dbReference type="STRING" id="418459.E3KXG0"/>
<protein>
    <recommendedName>
        <fullName evidence="2">J domain-containing protein</fullName>
    </recommendedName>
</protein>
<dbReference type="KEGG" id="pgr:PGTG_15121"/>
<dbReference type="eggNOG" id="KOG0713">
    <property type="taxonomic scope" value="Eukaryota"/>
</dbReference>
<dbReference type="VEuPathDB" id="FungiDB:PGTG_15121"/>
<dbReference type="GO" id="GO:0005634">
    <property type="term" value="C:nucleus"/>
    <property type="evidence" value="ECO:0000318"/>
    <property type="project" value="GO_Central"/>
</dbReference>
<feature type="region of interest" description="Disordered" evidence="1">
    <location>
        <begin position="37"/>
        <end position="57"/>
    </location>
</feature>
<feature type="compositionally biased region" description="Basic residues" evidence="1">
    <location>
        <begin position="417"/>
        <end position="429"/>
    </location>
</feature>
<organism evidence="3 4">
    <name type="scientific">Puccinia graminis f. sp. tritici (strain CRL 75-36-700-3 / race SCCL)</name>
    <name type="common">Black stem rust fungus</name>
    <dbReference type="NCBI Taxonomy" id="418459"/>
    <lineage>
        <taxon>Eukaryota</taxon>
        <taxon>Fungi</taxon>
        <taxon>Dikarya</taxon>
        <taxon>Basidiomycota</taxon>
        <taxon>Pucciniomycotina</taxon>
        <taxon>Pucciniomycetes</taxon>
        <taxon>Pucciniales</taxon>
        <taxon>Pucciniaceae</taxon>
        <taxon>Puccinia</taxon>
    </lineage>
</organism>
<feature type="compositionally biased region" description="Polar residues" evidence="1">
    <location>
        <begin position="306"/>
        <end position="319"/>
    </location>
</feature>
<feature type="compositionally biased region" description="Polar residues" evidence="1">
    <location>
        <begin position="364"/>
        <end position="382"/>
    </location>
</feature>
<dbReference type="InterPro" id="IPR001623">
    <property type="entry name" value="DnaJ_domain"/>
</dbReference>
<feature type="region of interest" description="Disordered" evidence="1">
    <location>
        <begin position="294"/>
        <end position="514"/>
    </location>
</feature>
<dbReference type="GO" id="GO:0051082">
    <property type="term" value="F:unfolded protein binding"/>
    <property type="evidence" value="ECO:0000318"/>
    <property type="project" value="GO_Central"/>
</dbReference>
<feature type="domain" description="J" evidence="2">
    <location>
        <begin position="14"/>
        <end position="81"/>
    </location>
</feature>
<dbReference type="CDD" id="cd06257">
    <property type="entry name" value="DnaJ"/>
    <property type="match status" value="1"/>
</dbReference>
<dbReference type="InterPro" id="IPR018253">
    <property type="entry name" value="DnaJ_domain_CS"/>
</dbReference>
<dbReference type="PANTHER" id="PTHR43948">
    <property type="entry name" value="DNAJ HOMOLOG SUBFAMILY B"/>
    <property type="match status" value="1"/>
</dbReference>
<dbReference type="InterPro" id="IPR036869">
    <property type="entry name" value="J_dom_sf"/>
</dbReference>
<dbReference type="GO" id="GO:0005737">
    <property type="term" value="C:cytoplasm"/>
    <property type="evidence" value="ECO:0000318"/>
    <property type="project" value="GO_Central"/>
</dbReference>
<feature type="compositionally biased region" description="Basic residues" evidence="1">
    <location>
        <begin position="192"/>
        <end position="202"/>
    </location>
</feature>
<dbReference type="AlphaFoldDB" id="E3KXG0"/>
<feature type="compositionally biased region" description="Polar residues" evidence="1">
    <location>
        <begin position="48"/>
        <end position="57"/>
    </location>
</feature>
<dbReference type="PANTHER" id="PTHR43948:SF10">
    <property type="entry name" value="MRJ, ISOFORM E"/>
    <property type="match status" value="1"/>
</dbReference>
<dbReference type="SUPFAM" id="SSF46565">
    <property type="entry name" value="Chaperone J-domain"/>
    <property type="match status" value="1"/>
</dbReference>
<reference key="1">
    <citation type="submission" date="2007-01" db="EMBL/GenBank/DDBJ databases">
        <title>The Genome Sequence of Puccinia graminis f. sp. tritici Strain CRL 75-36-700-3.</title>
        <authorList>
            <consortium name="The Broad Institute Genome Sequencing Platform"/>
            <person name="Birren B."/>
            <person name="Lander E."/>
            <person name="Galagan J."/>
            <person name="Nusbaum C."/>
            <person name="Devon K."/>
            <person name="Cuomo C."/>
            <person name="Jaffe D."/>
            <person name="Butler J."/>
            <person name="Alvarez P."/>
            <person name="Gnerre S."/>
            <person name="Grabherr M."/>
            <person name="Mauceli E."/>
            <person name="Brockman W."/>
            <person name="Young S."/>
            <person name="LaButti K."/>
            <person name="Sykes S."/>
            <person name="DeCaprio D."/>
            <person name="Crawford M."/>
            <person name="Koehrsen M."/>
            <person name="Engels R."/>
            <person name="Montgomery P."/>
            <person name="Pearson M."/>
            <person name="Howarth C."/>
            <person name="Larson L."/>
            <person name="White J."/>
            <person name="Zeng Q."/>
            <person name="Kodira C."/>
            <person name="Yandava C."/>
            <person name="Alvarado L."/>
            <person name="O'Leary S."/>
            <person name="Szabo L."/>
            <person name="Dean R."/>
            <person name="Schein J."/>
        </authorList>
    </citation>
    <scope>NUCLEOTIDE SEQUENCE</scope>
    <source>
        <strain>CRL 75-36-700-3</strain>
    </source>
</reference>
<dbReference type="HOGENOM" id="CLU_487562_0_0_1"/>
<dbReference type="OrthoDB" id="10250354at2759"/>
<dbReference type="Proteomes" id="UP000008783">
    <property type="component" value="Unassembled WGS sequence"/>
</dbReference>
<dbReference type="InParanoid" id="E3KXG0"/>
<feature type="region of interest" description="Disordered" evidence="1">
    <location>
        <begin position="225"/>
        <end position="272"/>
    </location>
</feature>